<dbReference type="Proteomes" id="UP000270094">
    <property type="component" value="Unassembled WGS sequence"/>
</dbReference>
<organism evidence="1 2">
    <name type="scientific">Strongylus vulgaris</name>
    <name type="common">Blood worm</name>
    <dbReference type="NCBI Taxonomy" id="40348"/>
    <lineage>
        <taxon>Eukaryota</taxon>
        <taxon>Metazoa</taxon>
        <taxon>Ecdysozoa</taxon>
        <taxon>Nematoda</taxon>
        <taxon>Chromadorea</taxon>
        <taxon>Rhabditida</taxon>
        <taxon>Rhabditina</taxon>
        <taxon>Rhabditomorpha</taxon>
        <taxon>Strongyloidea</taxon>
        <taxon>Strongylidae</taxon>
        <taxon>Strongylus</taxon>
    </lineage>
</organism>
<proteinExistence type="predicted"/>
<sequence>MKPSVEMKSLWSKSRDSIPLLCFSRISSVMRK</sequence>
<dbReference type="AlphaFoldDB" id="A0A3P7LVE7"/>
<gene>
    <name evidence="1" type="ORF">SVUK_LOCUS18066</name>
</gene>
<accession>A0A3P7LVE7</accession>
<reference evidence="1 2" key="1">
    <citation type="submission" date="2018-11" db="EMBL/GenBank/DDBJ databases">
        <authorList>
            <consortium name="Pathogen Informatics"/>
        </authorList>
    </citation>
    <scope>NUCLEOTIDE SEQUENCE [LARGE SCALE GENOMIC DNA]</scope>
</reference>
<name>A0A3P7LVE7_STRVU</name>
<dbReference type="EMBL" id="UYYB01120901">
    <property type="protein sequence ID" value="VDM83068.1"/>
    <property type="molecule type" value="Genomic_DNA"/>
</dbReference>
<evidence type="ECO:0000313" key="2">
    <source>
        <dbReference type="Proteomes" id="UP000270094"/>
    </source>
</evidence>
<evidence type="ECO:0000313" key="1">
    <source>
        <dbReference type="EMBL" id="VDM83068.1"/>
    </source>
</evidence>
<keyword evidence="2" id="KW-1185">Reference proteome</keyword>
<protein>
    <submittedName>
        <fullName evidence="1">Uncharacterized protein</fullName>
    </submittedName>
</protein>